<protein>
    <submittedName>
        <fullName evidence="2">Zinc finger family protein</fullName>
    </submittedName>
</protein>
<dbReference type="EMBL" id="BKCP01006737">
    <property type="protein sequence ID" value="GER43857.1"/>
    <property type="molecule type" value="Genomic_DNA"/>
</dbReference>
<gene>
    <name evidence="2" type="ORF">STAS_20728</name>
</gene>
<feature type="non-terminal residue" evidence="2">
    <location>
        <position position="101"/>
    </location>
</feature>
<reference evidence="3" key="1">
    <citation type="journal article" date="2019" name="Curr. Biol.">
        <title>Genome Sequence of Striga asiatica Provides Insight into the Evolution of Plant Parasitism.</title>
        <authorList>
            <person name="Yoshida S."/>
            <person name="Kim S."/>
            <person name="Wafula E.K."/>
            <person name="Tanskanen J."/>
            <person name="Kim Y.M."/>
            <person name="Honaas L."/>
            <person name="Yang Z."/>
            <person name="Spallek T."/>
            <person name="Conn C.E."/>
            <person name="Ichihashi Y."/>
            <person name="Cheong K."/>
            <person name="Cui S."/>
            <person name="Der J.P."/>
            <person name="Gundlach H."/>
            <person name="Jiao Y."/>
            <person name="Hori C."/>
            <person name="Ishida J.K."/>
            <person name="Kasahara H."/>
            <person name="Kiba T."/>
            <person name="Kim M.S."/>
            <person name="Koo N."/>
            <person name="Laohavisit A."/>
            <person name="Lee Y.H."/>
            <person name="Lumba S."/>
            <person name="McCourt P."/>
            <person name="Mortimer J.C."/>
            <person name="Mutuku J.M."/>
            <person name="Nomura T."/>
            <person name="Sasaki-Sekimoto Y."/>
            <person name="Seto Y."/>
            <person name="Wang Y."/>
            <person name="Wakatake T."/>
            <person name="Sakakibara H."/>
            <person name="Demura T."/>
            <person name="Yamaguchi S."/>
            <person name="Yoneyama K."/>
            <person name="Manabe R.I."/>
            <person name="Nelson D.C."/>
            <person name="Schulman A.H."/>
            <person name="Timko M.P."/>
            <person name="dePamphilis C.W."/>
            <person name="Choi D."/>
            <person name="Shirasu K."/>
        </authorList>
    </citation>
    <scope>NUCLEOTIDE SEQUENCE [LARGE SCALE GENOMIC DNA]</scope>
    <source>
        <strain evidence="3">cv. UVA1</strain>
    </source>
</reference>
<organism evidence="2 3">
    <name type="scientific">Striga asiatica</name>
    <name type="common">Asiatic witchweed</name>
    <name type="synonym">Buchnera asiatica</name>
    <dbReference type="NCBI Taxonomy" id="4170"/>
    <lineage>
        <taxon>Eukaryota</taxon>
        <taxon>Viridiplantae</taxon>
        <taxon>Streptophyta</taxon>
        <taxon>Embryophyta</taxon>
        <taxon>Tracheophyta</taxon>
        <taxon>Spermatophyta</taxon>
        <taxon>Magnoliopsida</taxon>
        <taxon>eudicotyledons</taxon>
        <taxon>Gunneridae</taxon>
        <taxon>Pentapetalae</taxon>
        <taxon>asterids</taxon>
        <taxon>lamiids</taxon>
        <taxon>Lamiales</taxon>
        <taxon>Orobanchaceae</taxon>
        <taxon>Buchnereae</taxon>
        <taxon>Striga</taxon>
    </lineage>
</organism>
<dbReference type="AlphaFoldDB" id="A0A5A7QHH9"/>
<evidence type="ECO:0000313" key="3">
    <source>
        <dbReference type="Proteomes" id="UP000325081"/>
    </source>
</evidence>
<comment type="caution">
    <text evidence="2">The sequence shown here is derived from an EMBL/GenBank/DDBJ whole genome shotgun (WGS) entry which is preliminary data.</text>
</comment>
<evidence type="ECO:0000313" key="2">
    <source>
        <dbReference type="EMBL" id="GER43857.1"/>
    </source>
</evidence>
<dbReference type="Proteomes" id="UP000325081">
    <property type="component" value="Unassembled WGS sequence"/>
</dbReference>
<sequence length="101" mass="10833">RETETLNKARQLVFSNDLAPNHLASPPPLPPQRLLSFHSHSHYPPPLPPAPASDFFLGHVLSEGNYTCIGAPVGQDGGGSTEGVRDVTLNATHQGLMSWGR</sequence>
<keyword evidence="3" id="KW-1185">Reference proteome</keyword>
<evidence type="ECO:0000256" key="1">
    <source>
        <dbReference type="SAM" id="MobiDB-lite"/>
    </source>
</evidence>
<feature type="non-terminal residue" evidence="2">
    <location>
        <position position="1"/>
    </location>
</feature>
<proteinExistence type="predicted"/>
<feature type="region of interest" description="Disordered" evidence="1">
    <location>
        <begin position="18"/>
        <end position="42"/>
    </location>
</feature>
<name>A0A5A7QHH9_STRAF</name>
<accession>A0A5A7QHH9</accession>
<dbReference type="OrthoDB" id="1721933at2759"/>